<feature type="domain" description="Pseudouridine synthase I TruA alpha/beta" evidence="8">
    <location>
        <begin position="8"/>
        <end position="106"/>
    </location>
</feature>
<dbReference type="EMBL" id="DVLY01000174">
    <property type="protein sequence ID" value="HIT98557.1"/>
    <property type="molecule type" value="Genomic_DNA"/>
</dbReference>
<evidence type="ECO:0000256" key="6">
    <source>
        <dbReference type="PIRSR" id="PIRSR001430-2"/>
    </source>
</evidence>
<protein>
    <recommendedName>
        <fullName evidence="4">tRNA pseudouridine synthase A</fullName>
        <ecNumber evidence="4">5.4.99.12</ecNumber>
    </recommendedName>
    <alternativeName>
        <fullName evidence="4">tRNA pseudouridine(38-40) synthase</fullName>
    </alternativeName>
    <alternativeName>
        <fullName evidence="4">tRNA pseudouridylate synthase I</fullName>
    </alternativeName>
    <alternativeName>
        <fullName evidence="4">tRNA-uridine isomerase I</fullName>
    </alternativeName>
</protein>
<organism evidence="9 10">
    <name type="scientific">Candidatus Merdimorpha stercoravium</name>
    <dbReference type="NCBI Taxonomy" id="2840863"/>
    <lineage>
        <taxon>Bacteria</taxon>
        <taxon>Pseudomonadati</taxon>
        <taxon>Bacteroidota</taxon>
        <taxon>Flavobacteriia</taxon>
        <taxon>Flavobacteriales</taxon>
        <taxon>Candidatus Merdimorpha</taxon>
    </lineage>
</organism>
<gene>
    <name evidence="4 9" type="primary">truA</name>
    <name evidence="9" type="ORF">IAC44_06955</name>
</gene>
<dbReference type="InterPro" id="IPR020097">
    <property type="entry name" value="PsdUridine_synth_TruA_a/b_dom"/>
</dbReference>
<evidence type="ECO:0000313" key="9">
    <source>
        <dbReference type="EMBL" id="HIT98557.1"/>
    </source>
</evidence>
<sequence length="254" mass="29530">MRYFLEFSYLGTVFSGWQSQPENQGLGIQTVFEDALGKLLREPAKLTAAGRTDTGVHAEQMFAHFDCTRPIACPQDFCRHLNGILPPDIAIRRVFQVREQAHARFDASRRQYKYFLHTRKDPFRRQTSYYYPYSTPLDLPAMNRACGILREYEDFQCFSKVETDVKTFLCRVEEAHWDSPEPHRLAFTITADRFLRNMVRAIVGTMLEIGRGKRSPESLRGIIESHDRRQAGMSAPAQGLFLWQVEYPWENILP</sequence>
<dbReference type="Pfam" id="PF01416">
    <property type="entry name" value="PseudoU_synth_1"/>
    <property type="match status" value="2"/>
</dbReference>
<feature type="active site" description="Nucleophile" evidence="4 5">
    <location>
        <position position="53"/>
    </location>
</feature>
<dbReference type="InterPro" id="IPR020103">
    <property type="entry name" value="PsdUridine_synth_cat_dom_sf"/>
</dbReference>
<comment type="function">
    <text evidence="4">Formation of pseudouridine at positions 38, 39 and 40 in the anticodon stem and loop of transfer RNAs.</text>
</comment>
<comment type="similarity">
    <text evidence="1 4 7">Belongs to the tRNA pseudouridine synthase TruA family.</text>
</comment>
<dbReference type="Gene3D" id="3.30.70.660">
    <property type="entry name" value="Pseudouridine synthase I, catalytic domain, C-terminal subdomain"/>
    <property type="match status" value="1"/>
</dbReference>
<reference evidence="9" key="2">
    <citation type="journal article" date="2021" name="PeerJ">
        <title>Extensive microbial diversity within the chicken gut microbiome revealed by metagenomics and culture.</title>
        <authorList>
            <person name="Gilroy R."/>
            <person name="Ravi A."/>
            <person name="Getino M."/>
            <person name="Pursley I."/>
            <person name="Horton D.L."/>
            <person name="Alikhan N.F."/>
            <person name="Baker D."/>
            <person name="Gharbi K."/>
            <person name="Hall N."/>
            <person name="Watson M."/>
            <person name="Adriaenssens E.M."/>
            <person name="Foster-Nyarko E."/>
            <person name="Jarju S."/>
            <person name="Secka A."/>
            <person name="Antonio M."/>
            <person name="Oren A."/>
            <person name="Chaudhuri R.R."/>
            <person name="La Ragione R."/>
            <person name="Hildebrand F."/>
            <person name="Pallen M.J."/>
        </authorList>
    </citation>
    <scope>NUCLEOTIDE SEQUENCE</scope>
    <source>
        <strain evidence="9">1383</strain>
    </source>
</reference>
<keyword evidence="3 4" id="KW-0413">Isomerase</keyword>
<dbReference type="EC" id="5.4.99.12" evidence="4"/>
<reference evidence="9" key="1">
    <citation type="submission" date="2020-10" db="EMBL/GenBank/DDBJ databases">
        <authorList>
            <person name="Gilroy R."/>
        </authorList>
    </citation>
    <scope>NUCLEOTIDE SEQUENCE</scope>
    <source>
        <strain evidence="9">1383</strain>
    </source>
</reference>
<comment type="caution">
    <text evidence="4">Lacks conserved residue(s) required for the propagation of feature annotation.</text>
</comment>
<evidence type="ECO:0000256" key="5">
    <source>
        <dbReference type="PIRSR" id="PIRSR001430-1"/>
    </source>
</evidence>
<dbReference type="PANTHER" id="PTHR11142">
    <property type="entry name" value="PSEUDOURIDYLATE SYNTHASE"/>
    <property type="match status" value="1"/>
</dbReference>
<comment type="catalytic activity">
    <reaction evidence="4 7">
        <text>uridine(38/39/40) in tRNA = pseudouridine(38/39/40) in tRNA</text>
        <dbReference type="Rhea" id="RHEA:22376"/>
        <dbReference type="Rhea" id="RHEA-COMP:10085"/>
        <dbReference type="Rhea" id="RHEA-COMP:10087"/>
        <dbReference type="ChEBI" id="CHEBI:65314"/>
        <dbReference type="ChEBI" id="CHEBI:65315"/>
        <dbReference type="EC" id="5.4.99.12"/>
    </reaction>
</comment>
<dbReference type="Proteomes" id="UP000824161">
    <property type="component" value="Unassembled WGS sequence"/>
</dbReference>
<feature type="binding site" evidence="4 6">
    <location>
        <position position="112"/>
    </location>
    <ligand>
        <name>substrate</name>
    </ligand>
</feature>
<evidence type="ECO:0000313" key="10">
    <source>
        <dbReference type="Proteomes" id="UP000824161"/>
    </source>
</evidence>
<dbReference type="GO" id="GO:0031119">
    <property type="term" value="P:tRNA pseudouridine synthesis"/>
    <property type="evidence" value="ECO:0007669"/>
    <property type="project" value="UniProtKB-UniRule"/>
</dbReference>
<name>A0A9D1HCN7_9FLAO</name>
<dbReference type="InterPro" id="IPR020095">
    <property type="entry name" value="PsdUridine_synth_TruA_C"/>
</dbReference>
<dbReference type="SUPFAM" id="SSF55120">
    <property type="entry name" value="Pseudouridine synthase"/>
    <property type="match status" value="1"/>
</dbReference>
<dbReference type="CDD" id="cd02570">
    <property type="entry name" value="PseudoU_synth_EcTruA"/>
    <property type="match status" value="1"/>
</dbReference>
<keyword evidence="2 4" id="KW-0819">tRNA processing</keyword>
<dbReference type="PANTHER" id="PTHR11142:SF0">
    <property type="entry name" value="TRNA PSEUDOURIDINE SYNTHASE-LIKE 1"/>
    <property type="match status" value="1"/>
</dbReference>
<dbReference type="HAMAP" id="MF_00171">
    <property type="entry name" value="TruA"/>
    <property type="match status" value="1"/>
</dbReference>
<evidence type="ECO:0000259" key="8">
    <source>
        <dbReference type="Pfam" id="PF01416"/>
    </source>
</evidence>
<proteinExistence type="inferred from homology"/>
<dbReference type="GO" id="GO:0160147">
    <property type="term" value="F:tRNA pseudouridine(38-40) synthase activity"/>
    <property type="evidence" value="ECO:0007669"/>
    <property type="project" value="UniProtKB-EC"/>
</dbReference>
<evidence type="ECO:0000256" key="1">
    <source>
        <dbReference type="ARBA" id="ARBA00009375"/>
    </source>
</evidence>
<comment type="subunit">
    <text evidence="4">Homodimer.</text>
</comment>
<comment type="caution">
    <text evidence="9">The sequence shown here is derived from an EMBL/GenBank/DDBJ whole genome shotgun (WGS) entry which is preliminary data.</text>
</comment>
<dbReference type="NCBIfam" id="TIGR00071">
    <property type="entry name" value="hisT_truA"/>
    <property type="match status" value="1"/>
</dbReference>
<dbReference type="Gene3D" id="3.30.70.580">
    <property type="entry name" value="Pseudouridine synthase I, catalytic domain, N-terminal subdomain"/>
    <property type="match status" value="1"/>
</dbReference>
<dbReference type="AlphaFoldDB" id="A0A9D1HCN7"/>
<dbReference type="PIRSF" id="PIRSF001430">
    <property type="entry name" value="tRNA_psdUrid_synth"/>
    <property type="match status" value="1"/>
</dbReference>
<evidence type="ECO:0000256" key="7">
    <source>
        <dbReference type="RuleBase" id="RU003792"/>
    </source>
</evidence>
<evidence type="ECO:0000256" key="3">
    <source>
        <dbReference type="ARBA" id="ARBA00023235"/>
    </source>
</evidence>
<dbReference type="InterPro" id="IPR020094">
    <property type="entry name" value="TruA/RsuA/RluB/E/F_N"/>
</dbReference>
<evidence type="ECO:0000256" key="2">
    <source>
        <dbReference type="ARBA" id="ARBA00022694"/>
    </source>
</evidence>
<accession>A0A9D1HCN7</accession>
<feature type="domain" description="Pseudouridine synthase I TruA alpha/beta" evidence="8">
    <location>
        <begin position="153"/>
        <end position="248"/>
    </location>
</feature>
<dbReference type="GO" id="GO:0003723">
    <property type="term" value="F:RNA binding"/>
    <property type="evidence" value="ECO:0007669"/>
    <property type="project" value="InterPro"/>
</dbReference>
<evidence type="ECO:0000256" key="4">
    <source>
        <dbReference type="HAMAP-Rule" id="MF_00171"/>
    </source>
</evidence>
<dbReference type="InterPro" id="IPR001406">
    <property type="entry name" value="PsdUridine_synth_TruA"/>
</dbReference>